<dbReference type="AlphaFoldDB" id="A0A6M1RR41"/>
<feature type="signal peptide" evidence="1">
    <location>
        <begin position="1"/>
        <end position="26"/>
    </location>
</feature>
<dbReference type="Pfam" id="PF06226">
    <property type="entry name" value="DUF1007"/>
    <property type="match status" value="1"/>
</dbReference>
<comment type="caution">
    <text evidence="2">The sequence shown here is derived from an EMBL/GenBank/DDBJ whole genome shotgun (WGS) entry which is preliminary data.</text>
</comment>
<proteinExistence type="predicted"/>
<dbReference type="RefSeq" id="WP_163903552.1">
    <property type="nucleotide sequence ID" value="NZ_CP048427.1"/>
</dbReference>
<accession>A0A6M1RR41</accession>
<dbReference type="Proteomes" id="UP000477849">
    <property type="component" value="Unassembled WGS sequence"/>
</dbReference>
<sequence>MSLSSRHHPFAVACLFVLASASSAIAHPDIAVTARVLFDIRDGRLVSVAESFAFDEKYSVRLLSRFDHDGNGMFDDGEVDELREALTADLGDRDFLTELALGEQPLDLGEPDAFHAAVQPGSVSITVGFRLEAPVAMGAGQSLTMMQRDRDYTVAFRLAEDRPVLIRGGEGHCAYTVTDRPDRAYFGGLVVPQAITLTCR</sequence>
<keyword evidence="3" id="KW-1185">Reference proteome</keyword>
<evidence type="ECO:0000256" key="1">
    <source>
        <dbReference type="SAM" id="SignalP"/>
    </source>
</evidence>
<feature type="chain" id="PRO_5026676414" evidence="1">
    <location>
        <begin position="27"/>
        <end position="200"/>
    </location>
</feature>
<dbReference type="EMBL" id="JAAKZH010000002">
    <property type="protein sequence ID" value="NGO63782.1"/>
    <property type="molecule type" value="Genomic_DNA"/>
</dbReference>
<keyword evidence="1" id="KW-0732">Signal</keyword>
<protein>
    <submittedName>
        <fullName evidence="2">DUF1007 family protein</fullName>
    </submittedName>
</protein>
<organism evidence="2 3">
    <name type="scientific">Rhizobium daejeonense</name>
    <dbReference type="NCBI Taxonomy" id="240521"/>
    <lineage>
        <taxon>Bacteria</taxon>
        <taxon>Pseudomonadati</taxon>
        <taxon>Pseudomonadota</taxon>
        <taxon>Alphaproteobacteria</taxon>
        <taxon>Hyphomicrobiales</taxon>
        <taxon>Rhizobiaceae</taxon>
        <taxon>Rhizobium/Agrobacterium group</taxon>
        <taxon>Rhizobium</taxon>
    </lineage>
</organism>
<name>A0A6M1RR41_9HYPH</name>
<gene>
    <name evidence="2" type="ORF">G6N76_08840</name>
</gene>
<reference evidence="2 3" key="1">
    <citation type="submission" date="2020-02" db="EMBL/GenBank/DDBJ databases">
        <title>Genome sequence of the type strain CCBAU10050 of Rhizobium daejeonense.</title>
        <authorList>
            <person name="Gao J."/>
            <person name="Sun J."/>
        </authorList>
    </citation>
    <scope>NUCLEOTIDE SEQUENCE [LARGE SCALE GENOMIC DNA]</scope>
    <source>
        <strain evidence="2 3">CCBAU10050</strain>
    </source>
</reference>
<evidence type="ECO:0000313" key="2">
    <source>
        <dbReference type="EMBL" id="NGO63782.1"/>
    </source>
</evidence>
<evidence type="ECO:0000313" key="3">
    <source>
        <dbReference type="Proteomes" id="UP000477849"/>
    </source>
</evidence>
<dbReference type="InterPro" id="IPR010412">
    <property type="entry name" value="DUF1007"/>
</dbReference>